<dbReference type="Pfam" id="PF11363">
    <property type="entry name" value="DUF3164"/>
    <property type="match status" value="1"/>
</dbReference>
<protein>
    <submittedName>
        <fullName evidence="1">DUF3164 family protein</fullName>
    </submittedName>
</protein>
<name>A0ABS1IWA7_9GAMM</name>
<dbReference type="InterPro" id="IPR021505">
    <property type="entry name" value="Phage_B3_Orf6"/>
</dbReference>
<evidence type="ECO:0000313" key="2">
    <source>
        <dbReference type="Proteomes" id="UP001296921"/>
    </source>
</evidence>
<dbReference type="EMBL" id="JADRCR010000019">
    <property type="protein sequence ID" value="MBK5145969.1"/>
    <property type="molecule type" value="Genomic_DNA"/>
</dbReference>
<dbReference type="Proteomes" id="UP001296921">
    <property type="component" value="Unassembled WGS sequence"/>
</dbReference>
<evidence type="ECO:0000313" key="1">
    <source>
        <dbReference type="EMBL" id="MBK5145969.1"/>
    </source>
</evidence>
<gene>
    <name evidence="1" type="ORF">I2494_20070</name>
</gene>
<comment type="caution">
    <text evidence="1">The sequence shown here is derived from an EMBL/GenBank/DDBJ whole genome shotgun (WGS) entry which is preliminary data.</text>
</comment>
<reference evidence="1 2" key="1">
    <citation type="submission" date="2020-11" db="EMBL/GenBank/DDBJ databases">
        <title>Insectihabitans protaetiae gen. nov. sp. nov. and Insectihabitans allomyrinae sp. nov., isolated from larvae of Protaetia brevitarsis seulensis and Allomyrina dichotoma, respectively.</title>
        <authorList>
            <person name="Lee S.D."/>
            <person name="Byeon Y.-S."/>
            <person name="Kim S.-M."/>
            <person name="Yang H.L."/>
            <person name="Kim I.S."/>
        </authorList>
    </citation>
    <scope>NUCLEOTIDE SEQUENCE [LARGE SCALE GENOMIC DNA]</scope>
    <source>
        <strain evidence="1 2">BWR-B9</strain>
    </source>
</reference>
<sequence length="206" mass="23116">MKNNALTLPDGYWQDAKGYLVPESLIKPIDKARDSLVREIVINAKGVNKALSDFKAQSFGDIQAFVDLSIEEYDTRLGGKKGNLTLYSFDGRYKVQRAIQERIAFDERLQAARSLIDECVQEWTAGSGPEIKIIVEKAFAEDNEGNISTGRVLGLRRYDITDSRWLRAMEAIGESVQVVNSTSYIRVYERDNNGQYQPVSLDVAGV</sequence>
<accession>A0ABS1IWA7</accession>
<organism evidence="1 2">
    <name type="scientific">Limnobaculum allomyrinae</name>
    <dbReference type="NCBI Taxonomy" id="2791986"/>
    <lineage>
        <taxon>Bacteria</taxon>
        <taxon>Pseudomonadati</taxon>
        <taxon>Pseudomonadota</taxon>
        <taxon>Gammaproteobacteria</taxon>
        <taxon>Enterobacterales</taxon>
        <taxon>Budviciaceae</taxon>
        <taxon>Limnobaculum</taxon>
    </lineage>
</organism>
<dbReference type="RefSeq" id="WP_218468716.1">
    <property type="nucleotide sequence ID" value="NZ_JADRCR010000019.1"/>
</dbReference>
<keyword evidence="2" id="KW-1185">Reference proteome</keyword>
<proteinExistence type="predicted"/>